<dbReference type="GO" id="GO:0004806">
    <property type="term" value="F:triacylglycerol lipase activity"/>
    <property type="evidence" value="ECO:0007669"/>
    <property type="project" value="InterPro"/>
</dbReference>
<dbReference type="InParanoid" id="A0A1X2HVW6"/>
<reference evidence="4 5" key="1">
    <citation type="submission" date="2016-07" db="EMBL/GenBank/DDBJ databases">
        <title>Pervasive Adenine N6-methylation of Active Genes in Fungi.</title>
        <authorList>
            <consortium name="DOE Joint Genome Institute"/>
            <person name="Mondo S.J."/>
            <person name="Dannebaum R.O."/>
            <person name="Kuo R.C."/>
            <person name="Labutti K."/>
            <person name="Haridas S."/>
            <person name="Kuo A."/>
            <person name="Salamov A."/>
            <person name="Ahrendt S.R."/>
            <person name="Lipzen A."/>
            <person name="Sullivan W."/>
            <person name="Andreopoulos W.B."/>
            <person name="Clum A."/>
            <person name="Lindquist E."/>
            <person name="Daum C."/>
            <person name="Ramamoorthy G.K."/>
            <person name="Gryganskyi A."/>
            <person name="Culley D."/>
            <person name="Magnuson J.K."/>
            <person name="James T.Y."/>
            <person name="O'Malley M.A."/>
            <person name="Stajich J.E."/>
            <person name="Spatafora J.W."/>
            <person name="Visel A."/>
            <person name="Grigoriev I.V."/>
        </authorList>
    </citation>
    <scope>NUCLEOTIDE SEQUENCE [LARGE SCALE GENOMIC DNA]</scope>
    <source>
        <strain evidence="4 5">NRRL 2496</strain>
    </source>
</reference>
<gene>
    <name evidence="4" type="ORF">BCR43DRAFT_429894</name>
</gene>
<dbReference type="EMBL" id="MCGN01000001">
    <property type="protein sequence ID" value="ORZ03661.1"/>
    <property type="molecule type" value="Genomic_DNA"/>
</dbReference>
<dbReference type="CDD" id="cd00519">
    <property type="entry name" value="Lipase_3"/>
    <property type="match status" value="1"/>
</dbReference>
<name>A0A1X2HVW6_SYNRA</name>
<keyword evidence="2" id="KW-1133">Transmembrane helix</keyword>
<evidence type="ECO:0000256" key="2">
    <source>
        <dbReference type="SAM" id="Phobius"/>
    </source>
</evidence>
<keyword evidence="4" id="KW-0378">Hydrolase</keyword>
<feature type="transmembrane region" description="Helical" evidence="2">
    <location>
        <begin position="66"/>
        <end position="86"/>
    </location>
</feature>
<protein>
    <submittedName>
        <fullName evidence="4">Alpha/Beta hydrolase protein</fullName>
    </submittedName>
</protein>
<feature type="region of interest" description="Disordered" evidence="1">
    <location>
        <begin position="512"/>
        <end position="559"/>
    </location>
</feature>
<dbReference type="GO" id="GO:0006629">
    <property type="term" value="P:lipid metabolic process"/>
    <property type="evidence" value="ECO:0007669"/>
    <property type="project" value="InterPro"/>
</dbReference>
<accession>A0A1X2HVW6</accession>
<organism evidence="4 5">
    <name type="scientific">Syncephalastrum racemosum</name>
    <name type="common">Filamentous fungus</name>
    <dbReference type="NCBI Taxonomy" id="13706"/>
    <lineage>
        <taxon>Eukaryota</taxon>
        <taxon>Fungi</taxon>
        <taxon>Fungi incertae sedis</taxon>
        <taxon>Mucoromycota</taxon>
        <taxon>Mucoromycotina</taxon>
        <taxon>Mucoromycetes</taxon>
        <taxon>Mucorales</taxon>
        <taxon>Syncephalastraceae</taxon>
        <taxon>Syncephalastrum</taxon>
    </lineage>
</organism>
<dbReference type="InterPro" id="IPR029058">
    <property type="entry name" value="AB_hydrolase_fold"/>
</dbReference>
<feature type="transmembrane region" description="Helical" evidence="2">
    <location>
        <begin position="33"/>
        <end position="54"/>
    </location>
</feature>
<keyword evidence="2" id="KW-0472">Membrane</keyword>
<evidence type="ECO:0000256" key="1">
    <source>
        <dbReference type="SAM" id="MobiDB-lite"/>
    </source>
</evidence>
<evidence type="ECO:0000259" key="3">
    <source>
        <dbReference type="Pfam" id="PF01764"/>
    </source>
</evidence>
<dbReference type="Pfam" id="PF01764">
    <property type="entry name" value="Lipase_3"/>
    <property type="match status" value="1"/>
</dbReference>
<feature type="domain" description="Fungal lipase-type" evidence="3">
    <location>
        <begin position="214"/>
        <end position="416"/>
    </location>
</feature>
<comment type="caution">
    <text evidence="4">The sequence shown here is derived from an EMBL/GenBank/DDBJ whole genome shotgun (WGS) entry which is preliminary data.</text>
</comment>
<dbReference type="Gene3D" id="3.40.50.1820">
    <property type="entry name" value="alpha/beta hydrolase"/>
    <property type="match status" value="1"/>
</dbReference>
<keyword evidence="5" id="KW-1185">Reference proteome</keyword>
<proteinExistence type="predicted"/>
<dbReference type="STRING" id="13706.A0A1X2HVW6"/>
<dbReference type="SUPFAM" id="SSF53474">
    <property type="entry name" value="alpha/beta-Hydrolases"/>
    <property type="match status" value="1"/>
</dbReference>
<dbReference type="PANTHER" id="PTHR46086">
    <property type="entry name" value="ALPHA/BETA-HYDROLASES SUPERFAMILY PROTEIN"/>
    <property type="match status" value="1"/>
</dbReference>
<dbReference type="AlphaFoldDB" id="A0A1X2HVW6"/>
<evidence type="ECO:0000313" key="5">
    <source>
        <dbReference type="Proteomes" id="UP000242180"/>
    </source>
</evidence>
<keyword evidence="2" id="KW-0812">Transmembrane</keyword>
<dbReference type="OrthoDB" id="2338663at2759"/>
<feature type="region of interest" description="Disordered" evidence="1">
    <location>
        <begin position="259"/>
        <end position="279"/>
    </location>
</feature>
<dbReference type="Proteomes" id="UP000242180">
    <property type="component" value="Unassembled WGS sequence"/>
</dbReference>
<evidence type="ECO:0000313" key="4">
    <source>
        <dbReference type="EMBL" id="ORZ03661.1"/>
    </source>
</evidence>
<dbReference type="OMA" id="GRNRIYF"/>
<dbReference type="InterPro" id="IPR002921">
    <property type="entry name" value="Fungal_lipase-type"/>
</dbReference>
<sequence length="559" mass="62432">MGRGRNRLYFGASFLVSFIPALAGMYCIAHDRTALSVILIAASLICMGLSTLLFVGYKTIKHGTPLVTAILSSLSSLLGPIVHFLAHTSIIGPIVSAIRNFSAINAMDPEFTLFDPSIQPIRHLQDNELFKARKQSAADRLGGDKSWATLLQRPRYSLSRAYTLAVASKLVYEDVAVIKYELEKAGFDVENTFYPIAYLNICAFIVAKEDDILLVFRGTNPLNMQNYITNINMGMGTIRSPWGPMGRVHKGFWDALGDPAPRTQQQHRQRASSSAAASNSDEATMRIELNNASLYKTIVSTLQAVLKIFQFLTLNLFQHVTDPVDSSWMGPDTNVRLHSMYSQAEKHIINLIKARPESKARLYVAGHSLGGALATFFLGKMLQSKSPVLENFAGLYTYGQPKVGDAEFAKVFNPQITPPGTLAFIDSSYHITLYPPNPYTNEPVPIRPISYLHLSGLLNMYVIRRLRRENWIRIFFRILFPFFLNDHFPSDYCDALRHGKVSWVIMGSRGLQGGETEDGPSVQESSQVEKLASENGMSRHPMDAGRRFSVVNVQDRREQ</sequence>
<dbReference type="PANTHER" id="PTHR46086:SF3">
    <property type="entry name" value="TRIACYLGLYCEROL LIPASE OBL1"/>
    <property type="match status" value="1"/>
</dbReference>
<dbReference type="InterPro" id="IPR044819">
    <property type="entry name" value="OBL-like"/>
</dbReference>